<organism evidence="2 3">
    <name type="scientific">Tannerella sp. oral taxon BU063 isolate Cell 6/7/9</name>
    <dbReference type="NCBI Taxonomy" id="1411021"/>
    <lineage>
        <taxon>Bacteria</taxon>
        <taxon>Pseudomonadati</taxon>
        <taxon>Bacteroidota</taxon>
        <taxon>Bacteroidia</taxon>
        <taxon>Bacteroidales</taxon>
        <taxon>Tannerellaceae</taxon>
        <taxon>Tannerella</taxon>
    </lineage>
</organism>
<evidence type="ECO:0000313" key="3">
    <source>
        <dbReference type="Proteomes" id="UP000018874"/>
    </source>
</evidence>
<keyword evidence="1" id="KW-0472">Membrane</keyword>
<accession>W2CSY1</accession>
<evidence type="ECO:0000256" key="1">
    <source>
        <dbReference type="SAM" id="Phobius"/>
    </source>
</evidence>
<proteinExistence type="predicted"/>
<dbReference type="AlphaFoldDB" id="W2CSY1"/>
<evidence type="ECO:0000313" key="2">
    <source>
        <dbReference type="EMBL" id="ETK10275.1"/>
    </source>
</evidence>
<dbReference type="EMBL" id="AYYD01000766">
    <property type="protein sequence ID" value="ETK10275.1"/>
    <property type="molecule type" value="Genomic_DNA"/>
</dbReference>
<keyword evidence="3" id="KW-1185">Reference proteome</keyword>
<name>W2CSY1_9BACT</name>
<keyword evidence="1" id="KW-1133">Transmembrane helix</keyword>
<comment type="caution">
    <text evidence="2">The sequence shown here is derived from an EMBL/GenBank/DDBJ whole genome shotgun (WGS) entry which is preliminary data.</text>
</comment>
<gene>
    <name evidence="2" type="ORF">T231_05705</name>
</gene>
<feature type="transmembrane region" description="Helical" evidence="1">
    <location>
        <begin position="59"/>
        <end position="77"/>
    </location>
</feature>
<reference evidence="2 3" key="1">
    <citation type="submission" date="2013-11" db="EMBL/GenBank/DDBJ databases">
        <title>Single cell genomics of uncultured Tannerella BU063 (oral taxon 286).</title>
        <authorList>
            <person name="Beall C.J."/>
            <person name="Campbell A.G."/>
            <person name="Griffen A.L."/>
            <person name="Podar M."/>
            <person name="Leys E.J."/>
        </authorList>
    </citation>
    <scope>NUCLEOTIDE SEQUENCE [LARGE SCALE GENOMIC DNA]</scope>
    <source>
        <strain evidence="2">Cell 6/7/9</strain>
    </source>
</reference>
<keyword evidence="1" id="KW-0812">Transmembrane</keyword>
<sequence length="105" mass="11790">MKELGPMKVGLFLFIVATQRTPSKPLTACPMDILIVAIVTFAINLLLGRWRVRYRKFSPMWWVLIHASIPIVIPLRIGLGVPLWTVPVFITLGVAGQALGARLRW</sequence>
<feature type="transmembrane region" description="Helical" evidence="1">
    <location>
        <begin position="83"/>
        <end position="101"/>
    </location>
</feature>
<feature type="transmembrane region" description="Helical" evidence="1">
    <location>
        <begin position="30"/>
        <end position="47"/>
    </location>
</feature>
<dbReference type="Proteomes" id="UP000018874">
    <property type="component" value="Unassembled WGS sequence"/>
</dbReference>
<protein>
    <submittedName>
        <fullName evidence="2">Uncharacterized protein</fullName>
    </submittedName>
</protein>